<dbReference type="InterPro" id="IPR017871">
    <property type="entry name" value="ABC_transporter-like_CS"/>
</dbReference>
<gene>
    <name evidence="10" type="ORF">TUM20286_45820</name>
</gene>
<dbReference type="CDD" id="cd03215">
    <property type="entry name" value="ABC_Carb_Monos_II"/>
    <property type="match status" value="1"/>
</dbReference>
<evidence type="ECO:0000256" key="3">
    <source>
        <dbReference type="ARBA" id="ARBA00022597"/>
    </source>
</evidence>
<dbReference type="CDD" id="cd03216">
    <property type="entry name" value="ABC_Carb_Monos_I"/>
    <property type="match status" value="1"/>
</dbReference>
<dbReference type="PANTHER" id="PTHR43790">
    <property type="entry name" value="CARBOHYDRATE TRANSPORT ATP-BINDING PROTEIN MG119-RELATED"/>
    <property type="match status" value="1"/>
</dbReference>
<dbReference type="InterPro" id="IPR027417">
    <property type="entry name" value="P-loop_NTPase"/>
</dbReference>
<evidence type="ECO:0000313" key="10">
    <source>
        <dbReference type="EMBL" id="GJN54830.1"/>
    </source>
</evidence>
<evidence type="ECO:0000256" key="1">
    <source>
        <dbReference type="ARBA" id="ARBA00022448"/>
    </source>
</evidence>
<dbReference type="GO" id="GO:0005524">
    <property type="term" value="F:ATP binding"/>
    <property type="evidence" value="ECO:0007669"/>
    <property type="project" value="UniProtKB-KW"/>
</dbReference>
<accession>A0ABQ4W5V1</accession>
<feature type="domain" description="ABC transporter" evidence="9">
    <location>
        <begin position="17"/>
        <end position="256"/>
    </location>
</feature>
<dbReference type="PROSITE" id="PS50893">
    <property type="entry name" value="ABC_TRANSPORTER_2"/>
    <property type="match status" value="2"/>
</dbReference>
<comment type="caution">
    <text evidence="10">The sequence shown here is derived from an EMBL/GenBank/DDBJ whole genome shotgun (WGS) entry which is preliminary data.</text>
</comment>
<evidence type="ECO:0000313" key="11">
    <source>
        <dbReference type="Proteomes" id="UP001054892"/>
    </source>
</evidence>
<keyword evidence="6 10" id="KW-0067">ATP-binding</keyword>
<dbReference type="InterPro" id="IPR003439">
    <property type="entry name" value="ABC_transporter-like_ATP-bd"/>
</dbReference>
<proteinExistence type="predicted"/>
<dbReference type="SUPFAM" id="SSF52540">
    <property type="entry name" value="P-loop containing nucleoside triphosphate hydrolases"/>
    <property type="match status" value="2"/>
</dbReference>
<dbReference type="SMART" id="SM00382">
    <property type="entry name" value="AAA"/>
    <property type="match status" value="2"/>
</dbReference>
<protein>
    <submittedName>
        <fullName evidence="10">Sugar ABC transporter ATP-binding protein</fullName>
    </submittedName>
</protein>
<evidence type="ECO:0000259" key="9">
    <source>
        <dbReference type="PROSITE" id="PS50893"/>
    </source>
</evidence>
<evidence type="ECO:0000256" key="6">
    <source>
        <dbReference type="ARBA" id="ARBA00022840"/>
    </source>
</evidence>
<evidence type="ECO:0000256" key="8">
    <source>
        <dbReference type="ARBA" id="ARBA00023136"/>
    </source>
</evidence>
<name>A0ABQ4W5V1_9PSED</name>
<keyword evidence="1" id="KW-0813">Transport</keyword>
<evidence type="ECO:0000256" key="2">
    <source>
        <dbReference type="ARBA" id="ARBA00022475"/>
    </source>
</evidence>
<dbReference type="InterPro" id="IPR050107">
    <property type="entry name" value="ABC_carbohydrate_import_ATPase"/>
</dbReference>
<evidence type="ECO:0000256" key="4">
    <source>
        <dbReference type="ARBA" id="ARBA00022737"/>
    </source>
</evidence>
<dbReference type="EMBL" id="BQKM01000013">
    <property type="protein sequence ID" value="GJN54830.1"/>
    <property type="molecule type" value="Genomic_DNA"/>
</dbReference>
<evidence type="ECO:0000256" key="5">
    <source>
        <dbReference type="ARBA" id="ARBA00022741"/>
    </source>
</evidence>
<feature type="domain" description="ABC transporter" evidence="9">
    <location>
        <begin position="265"/>
        <end position="507"/>
    </location>
</feature>
<organism evidence="10 11">
    <name type="scientific">Pseudomonas tohonis</name>
    <dbReference type="NCBI Taxonomy" id="2725477"/>
    <lineage>
        <taxon>Bacteria</taxon>
        <taxon>Pseudomonadati</taxon>
        <taxon>Pseudomonadota</taxon>
        <taxon>Gammaproteobacteria</taxon>
        <taxon>Pseudomonadales</taxon>
        <taxon>Pseudomonadaceae</taxon>
        <taxon>Pseudomonas</taxon>
    </lineage>
</organism>
<sequence>MTASIAARPDALASALVSARALGKSFGASPVLQGIDLDLFPGEVVALLGANGAGKSTLVKVLAGSHGHDAGELRVQGRAVRFASPQAARRAGIVAVHQHVDDAVVPGLSVAENLVLDELCQPGNGVWAGRGRLRERAAHIAAGLDLHLPLDASIESLGTAERQLVVLARALALEPRLLILDEPTASLSASEAERLFALIDSLRQRGVAILYISHRLSDLQRIADRAIVLRDGRLAGEFAAPLDLAAAVVAMLGSALAAVTLERHAPGREVLAVRGCRLDARGAPFDLSLHEGEVVALTGLLGAGKSEIAELLFGLRRAAAGRITLDGRPWAPASPRQAIAGGVFMATEDRTRGSLVPGFSLARTLTLPFLARFSRAGFIDRRAERDAVQAQVQALGIKCAGIEVPMDTLSGGNQQKVVLARWLLGEGRVLILDEPFQGVDIRARREIGARIRASAAGRATLVICTDPDEALEIADRILVVRDGAVVGGHANDGLQRADLVAQLAGVPAHPLSDYPHRQGAARA</sequence>
<dbReference type="Proteomes" id="UP001054892">
    <property type="component" value="Unassembled WGS sequence"/>
</dbReference>
<keyword evidence="4" id="KW-0677">Repeat</keyword>
<dbReference type="PROSITE" id="PS00211">
    <property type="entry name" value="ABC_TRANSPORTER_1"/>
    <property type="match status" value="1"/>
</dbReference>
<evidence type="ECO:0000256" key="7">
    <source>
        <dbReference type="ARBA" id="ARBA00022967"/>
    </source>
</evidence>
<dbReference type="Gene3D" id="3.40.50.300">
    <property type="entry name" value="P-loop containing nucleotide triphosphate hydrolases"/>
    <property type="match status" value="2"/>
</dbReference>
<dbReference type="RefSeq" id="WP_173177256.1">
    <property type="nucleotide sequence ID" value="NZ_AP023189.1"/>
</dbReference>
<dbReference type="PANTHER" id="PTHR43790:SF3">
    <property type="entry name" value="D-ALLOSE IMPORT ATP-BINDING PROTEIN ALSA-RELATED"/>
    <property type="match status" value="1"/>
</dbReference>
<reference evidence="10 11" key="1">
    <citation type="submission" date="2021-12" db="EMBL/GenBank/DDBJ databases">
        <title>Characterization of novel class B3 metallo-beta-lactamase from novel Pseudomonas species.</title>
        <authorList>
            <person name="Yamada K."/>
            <person name="Aoki K."/>
            <person name="Ishii Y."/>
        </authorList>
    </citation>
    <scope>NUCLEOTIDE SEQUENCE [LARGE SCALE GENOMIC DNA]</scope>
    <source>
        <strain evidence="10 11">TUM20286</strain>
    </source>
</reference>
<keyword evidence="8" id="KW-0472">Membrane</keyword>
<dbReference type="Pfam" id="PF00005">
    <property type="entry name" value="ABC_tran"/>
    <property type="match status" value="2"/>
</dbReference>
<dbReference type="InterPro" id="IPR003593">
    <property type="entry name" value="AAA+_ATPase"/>
</dbReference>
<keyword evidence="11" id="KW-1185">Reference proteome</keyword>
<keyword evidence="3" id="KW-0762">Sugar transport</keyword>
<keyword evidence="2" id="KW-1003">Cell membrane</keyword>
<keyword evidence="7" id="KW-1278">Translocase</keyword>
<keyword evidence="5" id="KW-0547">Nucleotide-binding</keyword>